<dbReference type="Proteomes" id="UP001589647">
    <property type="component" value="Unassembled WGS sequence"/>
</dbReference>
<feature type="transmembrane region" description="Helical" evidence="6">
    <location>
        <begin position="57"/>
        <end position="77"/>
    </location>
</feature>
<reference evidence="7 8" key="1">
    <citation type="submission" date="2024-09" db="EMBL/GenBank/DDBJ databases">
        <authorList>
            <person name="Sun Q."/>
            <person name="Mori K."/>
        </authorList>
    </citation>
    <scope>NUCLEOTIDE SEQUENCE [LARGE SCALE GENOMIC DNA]</scope>
    <source>
        <strain evidence="7 8">CCM 3426</strain>
    </source>
</reference>
<keyword evidence="2" id="KW-1003">Cell membrane</keyword>
<dbReference type="EMBL" id="JBHMEI010000038">
    <property type="protein sequence ID" value="MFB9206580.1"/>
    <property type="molecule type" value="Genomic_DNA"/>
</dbReference>
<dbReference type="InterPro" id="IPR036259">
    <property type="entry name" value="MFS_trans_sf"/>
</dbReference>
<dbReference type="SUPFAM" id="SSF103473">
    <property type="entry name" value="MFS general substrate transporter"/>
    <property type="match status" value="1"/>
</dbReference>
<evidence type="ECO:0000313" key="8">
    <source>
        <dbReference type="Proteomes" id="UP001589647"/>
    </source>
</evidence>
<evidence type="ECO:0000256" key="2">
    <source>
        <dbReference type="ARBA" id="ARBA00022475"/>
    </source>
</evidence>
<name>A0ABV5IPW4_9ACTN</name>
<feature type="transmembrane region" description="Helical" evidence="6">
    <location>
        <begin position="222"/>
        <end position="246"/>
    </location>
</feature>
<dbReference type="Gene3D" id="1.20.1250.20">
    <property type="entry name" value="MFS general substrate transporter like domains"/>
    <property type="match status" value="1"/>
</dbReference>
<feature type="transmembrane region" description="Helical" evidence="6">
    <location>
        <begin position="295"/>
        <end position="316"/>
    </location>
</feature>
<accession>A0ABV5IPW4</accession>
<feature type="transmembrane region" description="Helical" evidence="6">
    <location>
        <begin position="355"/>
        <end position="380"/>
    </location>
</feature>
<feature type="transmembrane region" description="Helical" evidence="6">
    <location>
        <begin position="115"/>
        <end position="137"/>
    </location>
</feature>
<gene>
    <name evidence="7" type="ORF">ACFFV7_35650</name>
</gene>
<keyword evidence="8" id="KW-1185">Reference proteome</keyword>
<proteinExistence type="predicted"/>
<dbReference type="CDD" id="cd06173">
    <property type="entry name" value="MFS_MefA_like"/>
    <property type="match status" value="1"/>
</dbReference>
<organism evidence="7 8">
    <name type="scientific">Nonomuraea spiralis</name>
    <dbReference type="NCBI Taxonomy" id="46182"/>
    <lineage>
        <taxon>Bacteria</taxon>
        <taxon>Bacillati</taxon>
        <taxon>Actinomycetota</taxon>
        <taxon>Actinomycetes</taxon>
        <taxon>Streptosporangiales</taxon>
        <taxon>Streptosporangiaceae</taxon>
        <taxon>Nonomuraea</taxon>
    </lineage>
</organism>
<feature type="transmembrane region" description="Helical" evidence="6">
    <location>
        <begin position="266"/>
        <end position="288"/>
    </location>
</feature>
<evidence type="ECO:0000256" key="6">
    <source>
        <dbReference type="SAM" id="Phobius"/>
    </source>
</evidence>
<comment type="subcellular location">
    <subcellularLocation>
        <location evidence="1">Cell membrane</location>
        <topology evidence="1">Multi-pass membrane protein</topology>
    </subcellularLocation>
</comment>
<keyword evidence="5 6" id="KW-0472">Membrane</keyword>
<evidence type="ECO:0000256" key="5">
    <source>
        <dbReference type="ARBA" id="ARBA00023136"/>
    </source>
</evidence>
<evidence type="ECO:0000256" key="1">
    <source>
        <dbReference type="ARBA" id="ARBA00004651"/>
    </source>
</evidence>
<dbReference type="PANTHER" id="PTHR23513">
    <property type="entry name" value="INTEGRAL MEMBRANE EFFLUX PROTEIN-RELATED"/>
    <property type="match status" value="1"/>
</dbReference>
<dbReference type="Pfam" id="PF07690">
    <property type="entry name" value="MFS_1"/>
    <property type="match status" value="1"/>
</dbReference>
<comment type="caution">
    <text evidence="7">The sequence shown here is derived from an EMBL/GenBank/DDBJ whole genome shotgun (WGS) entry which is preliminary data.</text>
</comment>
<evidence type="ECO:0000256" key="3">
    <source>
        <dbReference type="ARBA" id="ARBA00022692"/>
    </source>
</evidence>
<feature type="transmembrane region" description="Helical" evidence="6">
    <location>
        <begin position="157"/>
        <end position="176"/>
    </location>
</feature>
<evidence type="ECO:0000256" key="4">
    <source>
        <dbReference type="ARBA" id="ARBA00022989"/>
    </source>
</evidence>
<dbReference type="PANTHER" id="PTHR23513:SF11">
    <property type="entry name" value="STAPHYLOFERRIN A TRANSPORTER"/>
    <property type="match status" value="1"/>
</dbReference>
<dbReference type="RefSeq" id="WP_189652829.1">
    <property type="nucleotide sequence ID" value="NZ_BMRC01000032.1"/>
</dbReference>
<feature type="transmembrane region" description="Helical" evidence="6">
    <location>
        <begin position="386"/>
        <end position="407"/>
    </location>
</feature>
<dbReference type="InterPro" id="IPR011701">
    <property type="entry name" value="MFS"/>
</dbReference>
<keyword evidence="3 6" id="KW-0812">Transmembrane</keyword>
<protein>
    <submittedName>
        <fullName evidence="7">MFS transporter</fullName>
    </submittedName>
</protein>
<keyword evidence="4 6" id="KW-1133">Transmembrane helix</keyword>
<feature type="transmembrane region" description="Helical" evidence="6">
    <location>
        <begin position="322"/>
        <end position="343"/>
    </location>
</feature>
<feature type="transmembrane region" description="Helical" evidence="6">
    <location>
        <begin position="25"/>
        <end position="51"/>
    </location>
</feature>
<sequence>MSQSSKYSIPAERGSGRRRSPVSSLALLVAGQGFSGFGDQFFVVALPGIVLPRHGSAALGTVLTVYGVFRLLGLLLGGPVADRWTPRPVMLAADVVRAPAAGLLCALAWNGEDRLWALGAATAVLGLAGGAFLPANFAVIPDVVEESRVQTANSRNYATAQAVALTGPVVAGVFVARLGPGPALAVDAASFVVSVATLWFVRPRPDLARREQGRSGAGMWAVVRGFPLFRVILTVAAVGNLGFAGILEVGLPALLHESAPATFSTAYGIVLGAFGLGALAGSVAAGVLRAPRNPVRAAVLLMLPQAALLGAVGLVGGQVWPAALFLGAGAANAAGNVLLITVVHTTLPAAVRGRVSGALLVASFGIFPVGALLAGLMASAAGPRTVFLLGAVLVAAAGVAGLVSGPVRAFAKGGESHDVRDERPGH</sequence>
<evidence type="ECO:0000313" key="7">
    <source>
        <dbReference type="EMBL" id="MFB9206580.1"/>
    </source>
</evidence>